<dbReference type="OrthoDB" id="16120at2759"/>
<evidence type="ECO:0000256" key="6">
    <source>
        <dbReference type="ARBA" id="ARBA00023235"/>
    </source>
</evidence>
<dbReference type="Pfam" id="PF03095">
    <property type="entry name" value="PTPA"/>
    <property type="match status" value="1"/>
</dbReference>
<accession>A0A139AWI1</accession>
<dbReference type="GO" id="GO:0007052">
    <property type="term" value="P:mitotic spindle organization"/>
    <property type="evidence" value="ECO:0007669"/>
    <property type="project" value="EnsemblFungi"/>
</dbReference>
<keyword evidence="9" id="KW-1185">Reference proteome</keyword>
<dbReference type="GO" id="GO:0000159">
    <property type="term" value="C:protein phosphatase type 2A complex"/>
    <property type="evidence" value="ECO:0007669"/>
    <property type="project" value="EnsemblFungi"/>
</dbReference>
<protein>
    <recommendedName>
        <fullName evidence="7">Serine/threonine-protein phosphatase 2A activator</fullName>
        <ecNumber evidence="7">5.2.1.8</ecNumber>
    </recommendedName>
    <alternativeName>
        <fullName evidence="7">Phosphotyrosyl phosphatase activator</fullName>
    </alternativeName>
</protein>
<dbReference type="GO" id="GO:0005634">
    <property type="term" value="C:nucleus"/>
    <property type="evidence" value="ECO:0007669"/>
    <property type="project" value="EnsemblFungi"/>
</dbReference>
<dbReference type="PIRSF" id="PIRSF016325">
    <property type="entry name" value="Phstyr_phstse_ac"/>
    <property type="match status" value="1"/>
</dbReference>
<dbReference type="Proteomes" id="UP000070544">
    <property type="component" value="Unassembled WGS sequence"/>
</dbReference>
<dbReference type="EMBL" id="KQ965734">
    <property type="protein sequence ID" value="KXS20825.1"/>
    <property type="molecule type" value="Genomic_DNA"/>
</dbReference>
<comment type="function">
    <text evidence="7">PPIases accelerate the folding of proteins. It catalyzes the cis-trans isomerization of proline imidic peptide bonds in oligopeptides.</text>
</comment>
<comment type="subcellular location">
    <subcellularLocation>
        <location evidence="2 7">Cytoplasm</location>
    </subcellularLocation>
</comment>
<reference evidence="8 9" key="1">
    <citation type="journal article" date="2015" name="Genome Biol. Evol.">
        <title>Phylogenomic analyses indicate that early fungi evolved digesting cell walls of algal ancestors of land plants.</title>
        <authorList>
            <person name="Chang Y."/>
            <person name="Wang S."/>
            <person name="Sekimoto S."/>
            <person name="Aerts A.L."/>
            <person name="Choi C."/>
            <person name="Clum A."/>
            <person name="LaButti K.M."/>
            <person name="Lindquist E.A."/>
            <person name="Yee Ngan C."/>
            <person name="Ohm R.A."/>
            <person name="Salamov A.A."/>
            <person name="Grigoriev I.V."/>
            <person name="Spatafora J.W."/>
            <person name="Berbee M.L."/>
        </authorList>
    </citation>
    <scope>NUCLEOTIDE SEQUENCE [LARGE SCALE GENOMIC DNA]</scope>
    <source>
        <strain evidence="8 9">JEL478</strain>
    </source>
</reference>
<dbReference type="InterPro" id="IPR004327">
    <property type="entry name" value="Phstyr_phstse_ac"/>
</dbReference>
<dbReference type="CDD" id="cd04087">
    <property type="entry name" value="PTPA"/>
    <property type="match status" value="1"/>
</dbReference>
<dbReference type="PANTHER" id="PTHR10012">
    <property type="entry name" value="SERINE/THREONINE-PROTEIN PHOSPHATASE 2A REGULATORY SUBUNIT B"/>
    <property type="match status" value="1"/>
</dbReference>
<dbReference type="Gene3D" id="1.20.120.1150">
    <property type="match status" value="1"/>
</dbReference>
<dbReference type="InterPro" id="IPR043170">
    <property type="entry name" value="PTPA_C_lid"/>
</dbReference>
<dbReference type="GO" id="GO:0003755">
    <property type="term" value="F:peptidyl-prolyl cis-trans isomerase activity"/>
    <property type="evidence" value="ECO:0007669"/>
    <property type="project" value="UniProtKB-KW"/>
</dbReference>
<keyword evidence="5 7" id="KW-0697">Rotamase</keyword>
<evidence type="ECO:0000256" key="5">
    <source>
        <dbReference type="ARBA" id="ARBA00023110"/>
    </source>
</evidence>
<proteinExistence type="inferred from homology"/>
<dbReference type="GO" id="GO:0006914">
    <property type="term" value="P:autophagy"/>
    <property type="evidence" value="ECO:0007669"/>
    <property type="project" value="EnsemblFungi"/>
</dbReference>
<dbReference type="GO" id="GO:0000082">
    <property type="term" value="P:G1/S transition of mitotic cell cycle"/>
    <property type="evidence" value="ECO:0007669"/>
    <property type="project" value="EnsemblFungi"/>
</dbReference>
<dbReference type="STRING" id="1344416.A0A139AWI1"/>
<evidence type="ECO:0000256" key="3">
    <source>
        <dbReference type="ARBA" id="ARBA00011019"/>
    </source>
</evidence>
<dbReference type="AlphaFoldDB" id="A0A139AWI1"/>
<keyword evidence="6 7" id="KW-0413">Isomerase</keyword>
<gene>
    <name evidence="8" type="ORF">M427DRAFT_131024</name>
</gene>
<evidence type="ECO:0000256" key="1">
    <source>
        <dbReference type="ARBA" id="ARBA00000971"/>
    </source>
</evidence>
<organism evidence="8 9">
    <name type="scientific">Gonapodya prolifera (strain JEL478)</name>
    <name type="common">Monoblepharis prolifera</name>
    <dbReference type="NCBI Taxonomy" id="1344416"/>
    <lineage>
        <taxon>Eukaryota</taxon>
        <taxon>Fungi</taxon>
        <taxon>Fungi incertae sedis</taxon>
        <taxon>Chytridiomycota</taxon>
        <taxon>Chytridiomycota incertae sedis</taxon>
        <taxon>Monoblepharidomycetes</taxon>
        <taxon>Monoblepharidales</taxon>
        <taxon>Gonapodyaceae</taxon>
        <taxon>Gonapodya</taxon>
    </lineage>
</organism>
<dbReference type="GO" id="GO:0000785">
    <property type="term" value="C:chromatin"/>
    <property type="evidence" value="ECO:0007669"/>
    <property type="project" value="EnsemblFungi"/>
</dbReference>
<dbReference type="OMA" id="DACHISP"/>
<dbReference type="PANTHER" id="PTHR10012:SF0">
    <property type="entry name" value="SERINE_THREONINE-PROTEIN PHOSPHATASE 2A ACTIVATOR"/>
    <property type="match status" value="1"/>
</dbReference>
<dbReference type="GO" id="GO:0006357">
    <property type="term" value="P:regulation of transcription by RNA polymerase II"/>
    <property type="evidence" value="ECO:0007669"/>
    <property type="project" value="EnsemblFungi"/>
</dbReference>
<dbReference type="GO" id="GO:0005737">
    <property type="term" value="C:cytoplasm"/>
    <property type="evidence" value="ECO:0007669"/>
    <property type="project" value="UniProtKB-SubCell"/>
</dbReference>
<evidence type="ECO:0000313" key="8">
    <source>
        <dbReference type="EMBL" id="KXS20825.1"/>
    </source>
</evidence>
<name>A0A139AWI1_GONPJ</name>
<keyword evidence="4 7" id="KW-0963">Cytoplasm</keyword>
<evidence type="ECO:0000313" key="9">
    <source>
        <dbReference type="Proteomes" id="UP000070544"/>
    </source>
</evidence>
<dbReference type="EC" id="5.2.1.8" evidence="7"/>
<evidence type="ECO:0000256" key="2">
    <source>
        <dbReference type="ARBA" id="ARBA00004496"/>
    </source>
</evidence>
<evidence type="ECO:0000256" key="4">
    <source>
        <dbReference type="ARBA" id="ARBA00022490"/>
    </source>
</evidence>
<sequence length="405" mass="45025">MPGPVHRAAPSPQIPLPPRRPARAAIDPASIALHTFEVPSKKLKTETQINDWLLSEAFFRIMDFVQALNDSVVGMRIPLDPTAIVEVWDDEACRDPNPEHRKVYLSPKVQATLVLLNRVNELVESVPPREREMGRMGNVAFTDWIGLLEQSVDQFLGVLLPQELHGAVPELVPYLAQAFGNGQRRDYGSGHELTFVALLCCLDVLGFFDERDYPALVLQVFDRYLQICRTLQIKYNLEPAGSHGVWGLDDHQFLAFTFGAAQLRENPTVTIMSKPIHENTPAIPREHVLKPKSILNDDLVAAAANDYLYFGCIAHIKAVKRGPFSEHSPMLYDISAVPTWVKVNSGLLKMFVNEVLAKFPVVQHFLFGTLLPLERASTALARDSAPLAYNQQPASPGSSGPVRTT</sequence>
<evidence type="ECO:0000256" key="7">
    <source>
        <dbReference type="RuleBase" id="RU361210"/>
    </source>
</evidence>
<dbReference type="GO" id="GO:0008160">
    <property type="term" value="F:protein tyrosine phosphatase activator activity"/>
    <property type="evidence" value="ECO:0007669"/>
    <property type="project" value="TreeGrafter"/>
</dbReference>
<comment type="similarity">
    <text evidence="3 7">Belongs to the PTPA-type PPIase family.</text>
</comment>
<dbReference type="InterPro" id="IPR037218">
    <property type="entry name" value="PTPA_sf"/>
</dbReference>
<dbReference type="GO" id="GO:0006281">
    <property type="term" value="P:DNA repair"/>
    <property type="evidence" value="ECO:0007669"/>
    <property type="project" value="EnsemblFungi"/>
</dbReference>
<comment type="catalytic activity">
    <reaction evidence="1 7">
        <text>[protein]-peptidylproline (omega=180) = [protein]-peptidylproline (omega=0)</text>
        <dbReference type="Rhea" id="RHEA:16237"/>
        <dbReference type="Rhea" id="RHEA-COMP:10747"/>
        <dbReference type="Rhea" id="RHEA-COMP:10748"/>
        <dbReference type="ChEBI" id="CHEBI:83833"/>
        <dbReference type="ChEBI" id="CHEBI:83834"/>
        <dbReference type="EC" id="5.2.1.8"/>
    </reaction>
</comment>
<dbReference type="FunFam" id="1.20.120.1150:FF:000002">
    <property type="entry name" value="Serine/threonine-protein phosphatase 2A activator"/>
    <property type="match status" value="1"/>
</dbReference>
<dbReference type="SUPFAM" id="SSF140984">
    <property type="entry name" value="PTPA-like"/>
    <property type="match status" value="1"/>
</dbReference>